<evidence type="ECO:0000256" key="8">
    <source>
        <dbReference type="RuleBase" id="RU362042"/>
    </source>
</evidence>
<dbReference type="Gene3D" id="2.10.109.10">
    <property type="entry name" value="Umud Fragment, subunit A"/>
    <property type="match status" value="1"/>
</dbReference>
<dbReference type="GO" id="GO:0005886">
    <property type="term" value="C:plasma membrane"/>
    <property type="evidence" value="ECO:0007669"/>
    <property type="project" value="UniProtKB-SubCell"/>
</dbReference>
<evidence type="ECO:0000256" key="1">
    <source>
        <dbReference type="ARBA" id="ARBA00000677"/>
    </source>
</evidence>
<comment type="subcellular location">
    <subcellularLocation>
        <location evidence="2">Cell membrane</location>
        <topology evidence="2">Single-pass type II membrane protein</topology>
    </subcellularLocation>
    <subcellularLocation>
        <location evidence="8">Membrane</location>
        <topology evidence="8">Single-pass type II membrane protein</topology>
    </subcellularLocation>
</comment>
<dbReference type="InterPro" id="IPR019533">
    <property type="entry name" value="Peptidase_S26"/>
</dbReference>
<dbReference type="PROSITE" id="PS00501">
    <property type="entry name" value="SPASE_I_1"/>
    <property type="match status" value="1"/>
</dbReference>
<accession>A0A2N6PFN1</accession>
<dbReference type="InterPro" id="IPR000223">
    <property type="entry name" value="Pept_S26A_signal_pept_1"/>
</dbReference>
<dbReference type="EC" id="3.4.21.89" evidence="4 8"/>
<gene>
    <name evidence="10" type="primary">lepB</name>
    <name evidence="10" type="ORF">CJ198_10560</name>
</gene>
<dbReference type="InterPro" id="IPR019758">
    <property type="entry name" value="Pept_S26A_signal_pept_1_CS"/>
</dbReference>
<dbReference type="PROSITE" id="PS00761">
    <property type="entry name" value="SPASE_I_3"/>
    <property type="match status" value="1"/>
</dbReference>
<dbReference type="OrthoDB" id="9815782at2"/>
<reference evidence="10 11" key="1">
    <citation type="submission" date="2017-09" db="EMBL/GenBank/DDBJ databases">
        <title>Bacterial strain isolated from the female urinary microbiota.</title>
        <authorList>
            <person name="Thomas-White K."/>
            <person name="Kumar N."/>
            <person name="Forster S."/>
            <person name="Putonti C."/>
            <person name="Lawley T."/>
            <person name="Wolfe A.J."/>
        </authorList>
    </citation>
    <scope>NUCLEOTIDE SEQUENCE [LARGE SCALE GENOMIC DNA]</scope>
    <source>
        <strain evidence="10 11">UMB0680</strain>
    </source>
</reference>
<feature type="active site" evidence="7">
    <location>
        <position position="112"/>
    </location>
</feature>
<keyword evidence="11" id="KW-1185">Reference proteome</keyword>
<feature type="domain" description="Peptidase S26" evidence="9">
    <location>
        <begin position="16"/>
        <end position="202"/>
    </location>
</feature>
<comment type="caution">
    <text evidence="10">The sequence shown here is derived from an EMBL/GenBank/DDBJ whole genome shotgun (WGS) entry which is preliminary data.</text>
</comment>
<evidence type="ECO:0000313" key="10">
    <source>
        <dbReference type="EMBL" id="PMB97490.1"/>
    </source>
</evidence>
<dbReference type="AlphaFoldDB" id="A0A2N6PFN1"/>
<dbReference type="CDD" id="cd06530">
    <property type="entry name" value="S26_SPase_I"/>
    <property type="match status" value="1"/>
</dbReference>
<dbReference type="EMBL" id="PNFZ01000006">
    <property type="protein sequence ID" value="PMB97490.1"/>
    <property type="molecule type" value="Genomic_DNA"/>
</dbReference>
<keyword evidence="8" id="KW-1133">Transmembrane helix</keyword>
<protein>
    <recommendedName>
        <fullName evidence="4 8">Signal peptidase I</fullName>
        <ecNumber evidence="4 8">3.4.21.89</ecNumber>
    </recommendedName>
</protein>
<comment type="similarity">
    <text evidence="3 8">Belongs to the peptidase S26 family.</text>
</comment>
<evidence type="ECO:0000256" key="6">
    <source>
        <dbReference type="ARBA" id="ARBA00022801"/>
    </source>
</evidence>
<dbReference type="PANTHER" id="PTHR43390:SF1">
    <property type="entry name" value="CHLOROPLAST PROCESSING PEPTIDASE"/>
    <property type="match status" value="1"/>
</dbReference>
<sequence length="223" mass="24322">MARKKTEKKSLRYFLVEVAVILVIALVVSTAVKTWVVRSFYIPSSSMEPTLLVNDRVLANQMPGNTVDRGDIVVFTDPGGWLSPGLVADYKPNPILEFIGLVPSDAGTQLVKRAIAVGGDHVECCDAEGRVSVNGQPLDETYLGEGTEPSEIEFSEDVPAGHYWMMGDNRTNSLDSRYNGDAPGGAFVPEDKVVGTVFVRNWPLDRIGRLKNPEAVYADVPQP</sequence>
<dbReference type="NCBIfam" id="TIGR02227">
    <property type="entry name" value="sigpep_I_bact"/>
    <property type="match status" value="1"/>
</dbReference>
<evidence type="ECO:0000256" key="7">
    <source>
        <dbReference type="PIRSR" id="PIRSR600223-1"/>
    </source>
</evidence>
<comment type="catalytic activity">
    <reaction evidence="1 8">
        <text>Cleavage of hydrophobic, N-terminal signal or leader sequences from secreted and periplasmic proteins.</text>
        <dbReference type="EC" id="3.4.21.89"/>
    </reaction>
</comment>
<dbReference type="Proteomes" id="UP000235703">
    <property type="component" value="Unassembled WGS sequence"/>
</dbReference>
<proteinExistence type="inferred from homology"/>
<dbReference type="GO" id="GO:0004252">
    <property type="term" value="F:serine-type endopeptidase activity"/>
    <property type="evidence" value="ECO:0007669"/>
    <property type="project" value="InterPro"/>
</dbReference>
<evidence type="ECO:0000256" key="5">
    <source>
        <dbReference type="ARBA" id="ARBA00022670"/>
    </source>
</evidence>
<evidence type="ECO:0000256" key="2">
    <source>
        <dbReference type="ARBA" id="ARBA00004401"/>
    </source>
</evidence>
<dbReference type="PRINTS" id="PR00727">
    <property type="entry name" value="LEADERPTASE"/>
</dbReference>
<dbReference type="InterPro" id="IPR036286">
    <property type="entry name" value="LexA/Signal_pep-like_sf"/>
</dbReference>
<evidence type="ECO:0000256" key="3">
    <source>
        <dbReference type="ARBA" id="ARBA00009370"/>
    </source>
</evidence>
<keyword evidence="5 8" id="KW-0645">Protease</keyword>
<dbReference type="GO" id="GO:0009003">
    <property type="term" value="F:signal peptidase activity"/>
    <property type="evidence" value="ECO:0007669"/>
    <property type="project" value="UniProtKB-EC"/>
</dbReference>
<feature type="transmembrane region" description="Helical" evidence="8">
    <location>
        <begin position="12"/>
        <end position="36"/>
    </location>
</feature>
<dbReference type="Pfam" id="PF10502">
    <property type="entry name" value="Peptidase_S26"/>
    <property type="match status" value="1"/>
</dbReference>
<dbReference type="GO" id="GO:0006465">
    <property type="term" value="P:signal peptide processing"/>
    <property type="evidence" value="ECO:0007669"/>
    <property type="project" value="InterPro"/>
</dbReference>
<evidence type="ECO:0000313" key="11">
    <source>
        <dbReference type="Proteomes" id="UP000235703"/>
    </source>
</evidence>
<evidence type="ECO:0000256" key="4">
    <source>
        <dbReference type="ARBA" id="ARBA00013208"/>
    </source>
</evidence>
<keyword evidence="8" id="KW-0472">Membrane</keyword>
<name>A0A2N6PFN1_9MICO</name>
<dbReference type="PANTHER" id="PTHR43390">
    <property type="entry name" value="SIGNAL PEPTIDASE I"/>
    <property type="match status" value="1"/>
</dbReference>
<dbReference type="SUPFAM" id="SSF51306">
    <property type="entry name" value="LexA/Signal peptidase"/>
    <property type="match status" value="1"/>
</dbReference>
<keyword evidence="8" id="KW-0812">Transmembrane</keyword>
<keyword evidence="6 8" id="KW-0378">Hydrolase</keyword>
<organism evidence="10 11">
    <name type="scientific">Brevibacterium luteolum</name>
    <dbReference type="NCBI Taxonomy" id="199591"/>
    <lineage>
        <taxon>Bacteria</taxon>
        <taxon>Bacillati</taxon>
        <taxon>Actinomycetota</taxon>
        <taxon>Actinomycetes</taxon>
        <taxon>Micrococcales</taxon>
        <taxon>Brevibacteriaceae</taxon>
        <taxon>Brevibacterium</taxon>
    </lineage>
</organism>
<feature type="active site" evidence="7">
    <location>
        <position position="46"/>
    </location>
</feature>
<dbReference type="InterPro" id="IPR019756">
    <property type="entry name" value="Pept_S26A_signal_pept_1_Ser-AS"/>
</dbReference>
<evidence type="ECO:0000259" key="9">
    <source>
        <dbReference type="Pfam" id="PF10502"/>
    </source>
</evidence>
<dbReference type="RefSeq" id="WP_102162573.1">
    <property type="nucleotide sequence ID" value="NZ_PNFZ01000006.1"/>
</dbReference>